<evidence type="ECO:0000259" key="9">
    <source>
        <dbReference type="Pfam" id="PF22919"/>
    </source>
</evidence>
<keyword evidence="3 5" id="KW-0375">Hydrogen ion transport</keyword>
<dbReference type="PROSITE" id="PS00152">
    <property type="entry name" value="ATPASE_ALPHA_BETA"/>
    <property type="match status" value="1"/>
</dbReference>
<proteinExistence type="inferred from homology"/>
<reference evidence="10" key="2">
    <citation type="submission" date="2025-09" db="UniProtKB">
        <authorList>
            <consortium name="Ensembl"/>
        </authorList>
    </citation>
    <scope>IDENTIFICATION</scope>
</reference>
<dbReference type="InterPro" id="IPR027417">
    <property type="entry name" value="P-loop_NTPase"/>
</dbReference>
<dbReference type="InterPro" id="IPR022879">
    <property type="entry name" value="V-ATPase_su_B/beta"/>
</dbReference>
<evidence type="ECO:0000259" key="7">
    <source>
        <dbReference type="Pfam" id="PF00006"/>
    </source>
</evidence>
<keyword evidence="11" id="KW-1185">Reference proteome</keyword>
<comment type="similarity">
    <text evidence="1 5">Belongs to the ATPase alpha/beta chains family.</text>
</comment>
<dbReference type="Pfam" id="PF02874">
    <property type="entry name" value="ATP-synt_ab_N"/>
    <property type="match status" value="1"/>
</dbReference>
<evidence type="ECO:0000256" key="5">
    <source>
        <dbReference type="RuleBase" id="RU366021"/>
    </source>
</evidence>
<dbReference type="GeneTree" id="ENSGT00940000155068"/>
<dbReference type="SUPFAM" id="SSF52540">
    <property type="entry name" value="P-loop containing nucleoside triphosphate hydrolases"/>
    <property type="match status" value="1"/>
</dbReference>
<dbReference type="GO" id="GO:0033180">
    <property type="term" value="C:proton-transporting V-type ATPase, V1 domain"/>
    <property type="evidence" value="ECO:0007669"/>
    <property type="project" value="InterPro"/>
</dbReference>
<dbReference type="Ensembl" id="ENSTMTT00000027200.1">
    <property type="protein sequence ID" value="ENSTMTP00000026245.1"/>
    <property type="gene ID" value="ENSTMTG00000017658.1"/>
</dbReference>
<evidence type="ECO:0000313" key="11">
    <source>
        <dbReference type="Proteomes" id="UP000472274"/>
    </source>
</evidence>
<protein>
    <recommendedName>
        <fullName evidence="5">Vacuolar proton pump subunit B</fullName>
        <shortName evidence="5">V-ATPase subunit B</shortName>
    </recommendedName>
    <alternativeName>
        <fullName evidence="5">Vacuolar proton pump subunit B</fullName>
    </alternativeName>
</protein>
<dbReference type="InterPro" id="IPR005723">
    <property type="entry name" value="ATPase_V1-cplx_bsu"/>
</dbReference>
<evidence type="ECO:0000256" key="1">
    <source>
        <dbReference type="ARBA" id="ARBA00008936"/>
    </source>
</evidence>
<dbReference type="CDD" id="cd18118">
    <property type="entry name" value="ATP-synt_V_A-type_beta_N"/>
    <property type="match status" value="1"/>
</dbReference>
<feature type="domain" description="ATPase F1/V1/A1 complex alpha/beta subunit N-terminal" evidence="8">
    <location>
        <begin position="92"/>
        <end position="143"/>
    </location>
</feature>
<keyword evidence="4 5" id="KW-0406">Ion transport</keyword>
<sequence>MGDRHTVGRSEAASTRAVLLLPKEHTEIFPIVQLEAGAGGCQPKRLHPGPGSPIGTPTERGREPGVAQRLIASHRAAAARTLTPALLLSAQFAQYAEIVNFTLPNGTNRSGQVLEVVGSKAIVQVFEGTSGIDAKKTSCEFTGDILRTPVSEDMLGRVFNGSAKPIDKGPAVMAEDFLDINGQPINPHGRIYPEEMIQTGISPIDVMNSIARGQKIPIFSAAGLPHNEIAAQICRQAGLVKKSKDVMDYHEENFAIVFAAMGVNMETARFFKSDFEENGSMENVCLFLNLANDPTIERIITPRLALTTAEFLAYQCEKHVLVILTDMSSYAEALREVSAAREEVPGRRGFPGYMYTDLATIYERAGRVEGRNGSITQIPILTMPNDDITHPIPDLTGFITEGQVYVDRQLHNRQIYPPINVLPSLSRLMKSAIGEGMTRKDHGDVSNQLYACYAIGKDVQAMKAVVGEEALSADDLLYLEFLQKFEKQFIAQGPYDNRTIFESLDIGWQLLRIFPKELLKRIPESILAEYYPREAKHSTRCGVTVP</sequence>
<dbReference type="CDD" id="cd18112">
    <property type="entry name" value="ATP-synt_V_A-type_beta_C"/>
    <property type="match status" value="1"/>
</dbReference>
<dbReference type="PANTHER" id="PTHR43389:SF1">
    <property type="entry name" value="V-TYPE PROTON ATPASE SUBUNIT B, KIDNEY ISOFORM"/>
    <property type="match status" value="1"/>
</dbReference>
<dbReference type="InParanoid" id="A0A674JXX4"/>
<accession>A0A674JXX4</accession>
<evidence type="ECO:0000259" key="8">
    <source>
        <dbReference type="Pfam" id="PF02874"/>
    </source>
</evidence>
<gene>
    <name evidence="10" type="primary">ATP6V1B1</name>
</gene>
<dbReference type="AlphaFoldDB" id="A0A674JXX4"/>
<feature type="domain" description="ATP synthase A/B type C-terminal" evidence="9">
    <location>
        <begin position="432"/>
        <end position="531"/>
    </location>
</feature>
<dbReference type="Proteomes" id="UP000472274">
    <property type="component" value="Unplaced"/>
</dbReference>
<dbReference type="GO" id="GO:0046961">
    <property type="term" value="F:proton-transporting ATPase activity, rotational mechanism"/>
    <property type="evidence" value="ECO:0007669"/>
    <property type="project" value="InterPro"/>
</dbReference>
<organism evidence="10 11">
    <name type="scientific">Terrapene triunguis</name>
    <name type="common">Three-toed box turtle</name>
    <dbReference type="NCBI Taxonomy" id="2587831"/>
    <lineage>
        <taxon>Eukaryota</taxon>
        <taxon>Metazoa</taxon>
        <taxon>Chordata</taxon>
        <taxon>Craniata</taxon>
        <taxon>Vertebrata</taxon>
        <taxon>Euteleostomi</taxon>
        <taxon>Archelosauria</taxon>
        <taxon>Testudinata</taxon>
        <taxon>Testudines</taxon>
        <taxon>Cryptodira</taxon>
        <taxon>Durocryptodira</taxon>
        <taxon>Testudinoidea</taxon>
        <taxon>Emydidae</taxon>
        <taxon>Terrapene</taxon>
    </lineage>
</organism>
<feature type="domain" description="ATPase F1/V1/A1 complex alpha/beta subunit nucleotide-binding" evidence="7">
    <location>
        <begin position="200"/>
        <end position="426"/>
    </location>
</feature>
<keyword evidence="2 5" id="KW-0813">Transport</keyword>
<evidence type="ECO:0000256" key="2">
    <source>
        <dbReference type="ARBA" id="ARBA00022448"/>
    </source>
</evidence>
<dbReference type="GO" id="GO:0007035">
    <property type="term" value="P:vacuolar acidification"/>
    <property type="evidence" value="ECO:0007669"/>
    <property type="project" value="TreeGrafter"/>
</dbReference>
<dbReference type="Pfam" id="PF22919">
    <property type="entry name" value="ATP-synt_VA_C"/>
    <property type="match status" value="1"/>
</dbReference>
<dbReference type="PIRSF" id="PIRSF039114">
    <property type="entry name" value="V-ATPsynth_beta/V-ATPase_B"/>
    <property type="match status" value="1"/>
</dbReference>
<dbReference type="NCBIfam" id="TIGR01040">
    <property type="entry name" value="V-ATPase_V1_B"/>
    <property type="match status" value="1"/>
</dbReference>
<dbReference type="InterPro" id="IPR004100">
    <property type="entry name" value="ATPase_F1/V1/A1_a/bsu_N"/>
</dbReference>
<name>A0A674JXX4_9SAUR</name>
<comment type="subunit">
    <text evidence="5">V-ATPase is a heteromultimeric enzyme made up of two complexes: the ATP-hydrolytic V1 complex and the proton translocation V0 complex. The V1 complex consists of three catalytic AB heterodimers that form a heterohexamer, three peripheral stalks each consisting of EG heterodimers, one central rotor including subunits D and F, and the regulatory subunits C and H. The proton translocation complex V0 consists of the proton transport subunit a, a ring of proteolipid subunits c9c'', rotary subunit d, subunits e and f, and the accessory subunits.</text>
</comment>
<dbReference type="InterPro" id="IPR055190">
    <property type="entry name" value="ATP-synt_VA_C"/>
</dbReference>
<dbReference type="HAMAP" id="MF_00310">
    <property type="entry name" value="ATP_synth_B_arch"/>
    <property type="match status" value="1"/>
</dbReference>
<dbReference type="GO" id="GO:0005524">
    <property type="term" value="F:ATP binding"/>
    <property type="evidence" value="ECO:0007669"/>
    <property type="project" value="InterPro"/>
</dbReference>
<evidence type="ECO:0000256" key="6">
    <source>
        <dbReference type="SAM" id="MobiDB-lite"/>
    </source>
</evidence>
<evidence type="ECO:0000313" key="10">
    <source>
        <dbReference type="Ensembl" id="ENSTMTP00000026245.1"/>
    </source>
</evidence>
<dbReference type="PANTHER" id="PTHR43389">
    <property type="entry name" value="V-TYPE PROTON ATPASE SUBUNIT B"/>
    <property type="match status" value="1"/>
</dbReference>
<comment type="function">
    <text evidence="5">Non-catalytic subunit of the V1 complex of vacuolar(H+)-ATPase (V-ATPase), a multisubunit enzyme composed of a peripheral complex (V1) that hydrolyzes ATP and a membrane integral complex (V0) that translocates protons. V-ATPase is responsible for acidifying and maintaining the pH of intracellular compartments and in some cell types, is targeted to the plasma membrane, where it is responsible for acidifying the extracellular environment.</text>
</comment>
<dbReference type="NCBIfam" id="NF003235">
    <property type="entry name" value="PRK04196.1"/>
    <property type="match status" value="1"/>
</dbReference>
<feature type="region of interest" description="Disordered" evidence="6">
    <location>
        <begin position="40"/>
        <end position="62"/>
    </location>
</feature>
<dbReference type="GO" id="GO:0046034">
    <property type="term" value="P:ATP metabolic process"/>
    <property type="evidence" value="ECO:0007669"/>
    <property type="project" value="InterPro"/>
</dbReference>
<dbReference type="CDD" id="cd01135">
    <property type="entry name" value="V_A-ATPase_B"/>
    <property type="match status" value="1"/>
</dbReference>
<reference evidence="10" key="1">
    <citation type="submission" date="2025-08" db="UniProtKB">
        <authorList>
            <consortium name="Ensembl"/>
        </authorList>
    </citation>
    <scope>IDENTIFICATION</scope>
</reference>
<dbReference type="Pfam" id="PF00006">
    <property type="entry name" value="ATP-synt_ab"/>
    <property type="match status" value="1"/>
</dbReference>
<evidence type="ECO:0000256" key="3">
    <source>
        <dbReference type="ARBA" id="ARBA00022781"/>
    </source>
</evidence>
<dbReference type="FunFam" id="3.40.50.12240:FF:000001">
    <property type="entry name" value="V-type proton ATPase subunit B, brain"/>
    <property type="match status" value="1"/>
</dbReference>
<dbReference type="InterPro" id="IPR000194">
    <property type="entry name" value="ATPase_F1/V1/A1_a/bsu_nucl-bd"/>
</dbReference>
<dbReference type="Gene3D" id="3.40.50.12240">
    <property type="match status" value="1"/>
</dbReference>
<evidence type="ECO:0000256" key="4">
    <source>
        <dbReference type="ARBA" id="ARBA00023065"/>
    </source>
</evidence>
<dbReference type="InterPro" id="IPR020003">
    <property type="entry name" value="ATPase_a/bsu_AS"/>
</dbReference>